<proteinExistence type="predicted"/>
<protein>
    <submittedName>
        <fullName evidence="1">Uncharacterized protein</fullName>
    </submittedName>
</protein>
<name>A0A1F6VHD2_9BACT</name>
<organism evidence="1 2">
    <name type="scientific">Candidatus Nomurabacteria bacterium RIFCSPHIGHO2_01_FULL_42_16</name>
    <dbReference type="NCBI Taxonomy" id="1801743"/>
    <lineage>
        <taxon>Bacteria</taxon>
        <taxon>Candidatus Nomuraibacteriota</taxon>
    </lineage>
</organism>
<dbReference type="EMBL" id="MFTT01000034">
    <property type="protein sequence ID" value="OGI69077.1"/>
    <property type="molecule type" value="Genomic_DNA"/>
</dbReference>
<sequence length="111" mass="12467">MEKMNHKKQNAYGTAAGVLSTIGHHPTHVDLKHDGYFLSVDNIEKFVPLDPKRWFKDGEFTLEDLEKEDQKAITDTIAKVKDATSDANLRNACNECLHVCDTLDNKILAIA</sequence>
<gene>
    <name evidence="1" type="ORF">A2824_00645</name>
</gene>
<comment type="caution">
    <text evidence="1">The sequence shown here is derived from an EMBL/GenBank/DDBJ whole genome shotgun (WGS) entry which is preliminary data.</text>
</comment>
<evidence type="ECO:0000313" key="1">
    <source>
        <dbReference type="EMBL" id="OGI69077.1"/>
    </source>
</evidence>
<accession>A0A1F6VHD2</accession>
<dbReference type="STRING" id="1801743.A2824_00645"/>
<evidence type="ECO:0000313" key="2">
    <source>
        <dbReference type="Proteomes" id="UP000178059"/>
    </source>
</evidence>
<reference evidence="1 2" key="1">
    <citation type="journal article" date="2016" name="Nat. Commun.">
        <title>Thousands of microbial genomes shed light on interconnected biogeochemical processes in an aquifer system.</title>
        <authorList>
            <person name="Anantharaman K."/>
            <person name="Brown C.T."/>
            <person name="Hug L.A."/>
            <person name="Sharon I."/>
            <person name="Castelle C.J."/>
            <person name="Probst A.J."/>
            <person name="Thomas B.C."/>
            <person name="Singh A."/>
            <person name="Wilkins M.J."/>
            <person name="Karaoz U."/>
            <person name="Brodie E.L."/>
            <person name="Williams K.H."/>
            <person name="Hubbard S.S."/>
            <person name="Banfield J.F."/>
        </authorList>
    </citation>
    <scope>NUCLEOTIDE SEQUENCE [LARGE SCALE GENOMIC DNA]</scope>
</reference>
<dbReference type="AlphaFoldDB" id="A0A1F6VHD2"/>
<dbReference type="Proteomes" id="UP000178059">
    <property type="component" value="Unassembled WGS sequence"/>
</dbReference>